<comment type="catalytic activity">
    <reaction evidence="11">
        <text>Couples ATP hydrolysis with the unwinding of duplex DNA by translocating in the 3'-5' direction.</text>
        <dbReference type="EC" id="5.6.2.4"/>
    </reaction>
</comment>
<dbReference type="InterPro" id="IPR014016">
    <property type="entry name" value="UvrD-like_ATP-bd"/>
</dbReference>
<evidence type="ECO:0000256" key="9">
    <source>
        <dbReference type="ARBA" id="ARBA00023204"/>
    </source>
</evidence>
<dbReference type="Pfam" id="PF00580">
    <property type="entry name" value="UvrD-helicase"/>
    <property type="match status" value="1"/>
</dbReference>
<protein>
    <recommendedName>
        <fullName evidence="12">DNA 3'-5' helicase</fullName>
        <ecNumber evidence="12">5.6.2.4</ecNumber>
    </recommendedName>
</protein>
<accession>A0A6F9MTF9</accession>
<evidence type="ECO:0000256" key="4">
    <source>
        <dbReference type="ARBA" id="ARBA00022801"/>
    </source>
</evidence>
<dbReference type="GO" id="GO:0000725">
    <property type="term" value="P:recombinational repair"/>
    <property type="evidence" value="ECO:0007669"/>
    <property type="project" value="TreeGrafter"/>
</dbReference>
<evidence type="ECO:0000256" key="14">
    <source>
        <dbReference type="PROSITE-ProRule" id="PRU00560"/>
    </source>
</evidence>
<keyword evidence="8" id="KW-0238">DNA-binding</keyword>
<dbReference type="GO" id="GO:0043138">
    <property type="term" value="F:3'-5' DNA helicase activity"/>
    <property type="evidence" value="ECO:0007669"/>
    <property type="project" value="UniProtKB-EC"/>
</dbReference>
<reference evidence="16" key="1">
    <citation type="submission" date="2020-01" db="EMBL/GenBank/DDBJ databases">
        <authorList>
            <consortium name="GenomeTrakr network: Whole genome sequencing for foodborne pathogen traceback"/>
        </authorList>
    </citation>
    <scope>NUCLEOTIDE SEQUENCE</scope>
    <source>
        <strain evidence="16">CFSAN096326</strain>
    </source>
</reference>
<gene>
    <name evidence="16" type="ORF">GRO02_05240</name>
</gene>
<dbReference type="InterPro" id="IPR000212">
    <property type="entry name" value="DNA_helicase_UvrD/REP"/>
</dbReference>
<feature type="binding site" evidence="14">
    <location>
        <begin position="11"/>
        <end position="18"/>
    </location>
    <ligand>
        <name>ATP</name>
        <dbReference type="ChEBI" id="CHEBI:30616"/>
    </ligand>
</feature>
<dbReference type="NCBIfam" id="NF010486">
    <property type="entry name" value="PRK13909.1-3"/>
    <property type="match status" value="1"/>
</dbReference>
<evidence type="ECO:0000313" key="16">
    <source>
        <dbReference type="EMBL" id="EDP8036515.1"/>
    </source>
</evidence>
<evidence type="ECO:0000256" key="2">
    <source>
        <dbReference type="ARBA" id="ARBA00022741"/>
    </source>
</evidence>
<dbReference type="GO" id="GO:0005829">
    <property type="term" value="C:cytosol"/>
    <property type="evidence" value="ECO:0007669"/>
    <property type="project" value="TreeGrafter"/>
</dbReference>
<dbReference type="InterPro" id="IPR011604">
    <property type="entry name" value="PDDEXK-like_dom_sf"/>
</dbReference>
<dbReference type="GO" id="GO:0005524">
    <property type="term" value="F:ATP binding"/>
    <property type="evidence" value="ECO:0007669"/>
    <property type="project" value="UniProtKB-UniRule"/>
</dbReference>
<dbReference type="InterPro" id="IPR011335">
    <property type="entry name" value="Restrct_endonuc-II-like"/>
</dbReference>
<evidence type="ECO:0000256" key="1">
    <source>
        <dbReference type="ARBA" id="ARBA00022722"/>
    </source>
</evidence>
<organism evidence="16">
    <name type="scientific">Campylobacter jejuni</name>
    <dbReference type="NCBI Taxonomy" id="197"/>
    <lineage>
        <taxon>Bacteria</taxon>
        <taxon>Pseudomonadati</taxon>
        <taxon>Campylobacterota</taxon>
        <taxon>Epsilonproteobacteria</taxon>
        <taxon>Campylobacterales</taxon>
        <taxon>Campylobacteraceae</taxon>
        <taxon>Campylobacter</taxon>
    </lineage>
</organism>
<dbReference type="InterPro" id="IPR014017">
    <property type="entry name" value="DNA_helicase_UvrD-like_C"/>
</dbReference>
<dbReference type="Gene3D" id="3.90.320.10">
    <property type="match status" value="1"/>
</dbReference>
<dbReference type="NCBIfam" id="NF010485">
    <property type="entry name" value="PRK13909.1-2"/>
    <property type="match status" value="1"/>
</dbReference>
<evidence type="ECO:0000259" key="15">
    <source>
        <dbReference type="PROSITE" id="PS51198"/>
    </source>
</evidence>
<dbReference type="Gene3D" id="3.40.50.300">
    <property type="entry name" value="P-loop containing nucleotide triphosphate hydrolases"/>
    <property type="match status" value="4"/>
</dbReference>
<dbReference type="AlphaFoldDB" id="A0A6F9MTF9"/>
<evidence type="ECO:0000256" key="6">
    <source>
        <dbReference type="ARBA" id="ARBA00022839"/>
    </source>
</evidence>
<dbReference type="GO" id="GO:0004527">
    <property type="term" value="F:exonuclease activity"/>
    <property type="evidence" value="ECO:0007669"/>
    <property type="project" value="UniProtKB-KW"/>
</dbReference>
<evidence type="ECO:0000256" key="11">
    <source>
        <dbReference type="ARBA" id="ARBA00034617"/>
    </source>
</evidence>
<dbReference type="SUPFAM" id="SSF52540">
    <property type="entry name" value="P-loop containing nucleoside triphosphate hydrolases"/>
    <property type="match status" value="1"/>
</dbReference>
<evidence type="ECO:0000256" key="10">
    <source>
        <dbReference type="ARBA" id="ARBA00023235"/>
    </source>
</evidence>
<keyword evidence="7 14" id="KW-0067">ATP-binding</keyword>
<dbReference type="PANTHER" id="PTHR11070:SF67">
    <property type="entry name" value="DNA 3'-5' HELICASE"/>
    <property type="match status" value="1"/>
</dbReference>
<proteinExistence type="predicted"/>
<name>A0A6F9MTF9_CAMJU</name>
<dbReference type="PANTHER" id="PTHR11070">
    <property type="entry name" value="UVRD / RECB / PCRA DNA HELICASE FAMILY MEMBER"/>
    <property type="match status" value="1"/>
</dbReference>
<keyword evidence="3" id="KW-0227">DNA damage</keyword>
<dbReference type="EMBL" id="AANOQJ010000006">
    <property type="protein sequence ID" value="EDP8036515.1"/>
    <property type="molecule type" value="Genomic_DNA"/>
</dbReference>
<comment type="caution">
    <text evidence="16">The sequence shown here is derived from an EMBL/GenBank/DDBJ whole genome shotgun (WGS) entry which is preliminary data.</text>
</comment>
<comment type="catalytic activity">
    <reaction evidence="13">
        <text>ATP + H2O = ADP + phosphate + H(+)</text>
        <dbReference type="Rhea" id="RHEA:13065"/>
        <dbReference type="ChEBI" id="CHEBI:15377"/>
        <dbReference type="ChEBI" id="CHEBI:15378"/>
        <dbReference type="ChEBI" id="CHEBI:30616"/>
        <dbReference type="ChEBI" id="CHEBI:43474"/>
        <dbReference type="ChEBI" id="CHEBI:456216"/>
        <dbReference type="EC" id="5.6.2.4"/>
    </reaction>
</comment>
<keyword evidence="5 14" id="KW-0347">Helicase</keyword>
<feature type="domain" description="UvrD-like helicase ATP-binding" evidence="15">
    <location>
        <begin position="1"/>
        <end position="409"/>
    </location>
</feature>
<dbReference type="EC" id="5.6.2.4" evidence="12"/>
<keyword evidence="10" id="KW-0413">Isomerase</keyword>
<dbReference type="SUPFAM" id="SSF52980">
    <property type="entry name" value="Restriction endonuclease-like"/>
    <property type="match status" value="1"/>
</dbReference>
<sequence length="918" mass="107492">MKFKPFLALEASAGSGKTFALSVRFVALILQGAKINEILALTFTKKASNEMKKRIIETFLNLEKESKKSERKELCELLGCEEDELIFLRDKKKQDFLRQELKISTFDSFFSRILRAFALNLGLSSDFDTSEEKLDVRAVFLKLLNRQELKDLAYYKVSLEDNHDFFEELENFYENAYFKECVKIPNPSKASIYQAYDDLRVYCLSLDHVKGYKHLCTHFKDEVLQLSQLANPKLLNLTAKYLQDLEDSDAQFSQKRKAFIKALDTYAKELEEYKIANLMNLLSHFSKAKDIIQKDKNTLSFSDISQRVLDLIRSDFKDMIYFRLDGYISHLLIDEFQDTSVLQYQILRPLIAELVSGEGVKKNRTFFYVGDKKQSIYRFRKGKKELFDLLQTEFKQIQKDQLTINYRSKQILVDFVNETFQSKIKDYTPQLSLESKKGGFVRVIESQETKVEKDQTKEIQDKTLEALLEQLKFLKSKNIAYDDICILCWKNNDADMILDFLHEQNIPAFTQSNILLENKACVRVLLEYAKYCIFGDEFYLHFLKEMLGFEPLKLKLDLAKSAVQNVLYLIKELKLDLNDMALIQFIEYAKSKDDFLKLLFEPCTLKIMSEQNRGVNIMTVHKSKGLEFDHVILLDSLSKNNPNNKTIMLEYDIDQGWELHIKDSYRKATQESEYKAFIDKIEKADYEDDINKLYVAFTRAKDSLIVIKRNSSFQNGNYPSYLNTMLDIEIQELGEIEIQTNDTHLPQKESFQALKEFEKIPLQDIERKKIINSDEIYFGNAFHFFMQNLKLPQGENFDILCQKVSGKFRHFLNHDDFEELFKRIKNLLANVQFQKLIENKKLLKEQALSFQGEIKQLDLLALGEDEAVILDYKTGLNLNEHKKQVLLYKEAIEKILAKKSTQAFLVYVLEDRVEIIEI</sequence>
<evidence type="ECO:0000256" key="7">
    <source>
        <dbReference type="ARBA" id="ARBA00022840"/>
    </source>
</evidence>
<keyword evidence="1" id="KW-0540">Nuclease</keyword>
<keyword evidence="4 14" id="KW-0378">Hydrolase</keyword>
<dbReference type="NCBIfam" id="NF010487">
    <property type="entry name" value="PRK13909.1-4"/>
    <property type="match status" value="1"/>
</dbReference>
<evidence type="ECO:0000256" key="3">
    <source>
        <dbReference type="ARBA" id="ARBA00022763"/>
    </source>
</evidence>
<evidence type="ECO:0000256" key="8">
    <source>
        <dbReference type="ARBA" id="ARBA00023125"/>
    </source>
</evidence>
<evidence type="ECO:0000256" key="12">
    <source>
        <dbReference type="ARBA" id="ARBA00034808"/>
    </source>
</evidence>
<keyword evidence="2 14" id="KW-0547">Nucleotide-binding</keyword>
<dbReference type="Pfam" id="PF13361">
    <property type="entry name" value="UvrD_C"/>
    <property type="match status" value="2"/>
</dbReference>
<dbReference type="GO" id="GO:0003677">
    <property type="term" value="F:DNA binding"/>
    <property type="evidence" value="ECO:0007669"/>
    <property type="project" value="UniProtKB-KW"/>
</dbReference>
<dbReference type="PROSITE" id="PS51198">
    <property type="entry name" value="UVRD_HELICASE_ATP_BIND"/>
    <property type="match status" value="1"/>
</dbReference>
<dbReference type="InterPro" id="IPR027417">
    <property type="entry name" value="P-loop_NTPase"/>
</dbReference>
<evidence type="ECO:0000256" key="5">
    <source>
        <dbReference type="ARBA" id="ARBA00022806"/>
    </source>
</evidence>
<evidence type="ECO:0000256" key="13">
    <source>
        <dbReference type="ARBA" id="ARBA00048988"/>
    </source>
</evidence>
<keyword evidence="6" id="KW-0269">Exonuclease</keyword>
<keyword evidence="9" id="KW-0234">DNA repair</keyword>